<evidence type="ECO:0000256" key="8">
    <source>
        <dbReference type="ARBA" id="ARBA00048779"/>
    </source>
</evidence>
<dbReference type="STRING" id="479434.Sthe_2631"/>
<gene>
    <name evidence="12" type="ordered locus">Sthe_2631</name>
</gene>
<comment type="catalytic activity">
    <reaction evidence="8">
        <text>L-proline + a quinone = (S)-1-pyrroline-5-carboxylate + a quinol + H(+)</text>
        <dbReference type="Rhea" id="RHEA:23784"/>
        <dbReference type="ChEBI" id="CHEBI:15378"/>
        <dbReference type="ChEBI" id="CHEBI:17388"/>
        <dbReference type="ChEBI" id="CHEBI:24646"/>
        <dbReference type="ChEBI" id="CHEBI:60039"/>
        <dbReference type="ChEBI" id="CHEBI:132124"/>
        <dbReference type="EC" id="1.5.5.2"/>
    </reaction>
</comment>
<evidence type="ECO:0000256" key="4">
    <source>
        <dbReference type="ARBA" id="ARBA00022741"/>
    </source>
</evidence>
<feature type="binding site" evidence="9">
    <location>
        <position position="288"/>
    </location>
    <ligand>
        <name>substrate</name>
    </ligand>
</feature>
<feature type="binding site" evidence="10">
    <location>
        <position position="200"/>
    </location>
    <ligand>
        <name>FAD</name>
        <dbReference type="ChEBI" id="CHEBI:57692"/>
    </ligand>
</feature>
<dbReference type="GO" id="GO:0000166">
    <property type="term" value="F:nucleotide binding"/>
    <property type="evidence" value="ECO:0007669"/>
    <property type="project" value="UniProtKB-KW"/>
</dbReference>
<feature type="binding site" evidence="9">
    <location>
        <position position="287"/>
    </location>
    <ligand>
        <name>substrate</name>
    </ligand>
</feature>
<reference evidence="12 13" key="2">
    <citation type="journal article" date="2010" name="Stand. Genomic Sci.">
        <title>Complete genome sequence of Desulfohalobium retbaense type strain (HR(100)).</title>
        <authorList>
            <person name="Spring S."/>
            <person name="Nolan M."/>
            <person name="Lapidus A."/>
            <person name="Glavina Del Rio T."/>
            <person name="Copeland A."/>
            <person name="Tice H."/>
            <person name="Cheng J.F."/>
            <person name="Lucas S."/>
            <person name="Land M."/>
            <person name="Chen F."/>
            <person name="Bruce D."/>
            <person name="Goodwin L."/>
            <person name="Pitluck S."/>
            <person name="Ivanova N."/>
            <person name="Mavromatis K."/>
            <person name="Mikhailova N."/>
            <person name="Pati A."/>
            <person name="Chen A."/>
            <person name="Palaniappan K."/>
            <person name="Hauser L."/>
            <person name="Chang Y.J."/>
            <person name="Jeffries C.D."/>
            <person name="Munk C."/>
            <person name="Kiss H."/>
            <person name="Chain P."/>
            <person name="Han C."/>
            <person name="Brettin T."/>
            <person name="Detter J.C."/>
            <person name="Schuler E."/>
            <person name="Goker M."/>
            <person name="Rohde M."/>
            <person name="Bristow J."/>
            <person name="Eisen J.A."/>
            <person name="Markowitz V."/>
            <person name="Hugenholtz P."/>
            <person name="Kyrpides N.C."/>
            <person name="Klenk H.P."/>
        </authorList>
    </citation>
    <scope>NUCLEOTIDE SEQUENCE [LARGE SCALE GENOMIC DNA]</scope>
    <source>
        <strain evidence="13">ATCC 49802 / DSM 20745 / S 6022</strain>
    </source>
</reference>
<dbReference type="PIRSF" id="PIRSF000196">
    <property type="entry name" value="Pro_dehydrog"/>
    <property type="match status" value="1"/>
</dbReference>
<evidence type="ECO:0000256" key="7">
    <source>
        <dbReference type="ARBA" id="ARBA00023062"/>
    </source>
</evidence>
<comment type="pathway">
    <text evidence="1">Amino-acid degradation; L-proline degradation into L-glutamate; L-glutamate from L-proline: step 1/2.</text>
</comment>
<evidence type="ECO:0000256" key="2">
    <source>
        <dbReference type="ARBA" id="ARBA00012695"/>
    </source>
</evidence>
<dbReference type="EMBL" id="CP001824">
    <property type="protein sequence ID" value="ACZ40045.1"/>
    <property type="molecule type" value="Genomic_DNA"/>
</dbReference>
<accession>D1C8A2</accession>
<organism evidence="12 13">
    <name type="scientific">Sphaerobacter thermophilus (strain ATCC 49802 / DSM 20745 / KCCM 41009 / NCIMB 13125 / S 6022)</name>
    <dbReference type="NCBI Taxonomy" id="479434"/>
    <lineage>
        <taxon>Bacteria</taxon>
        <taxon>Pseudomonadati</taxon>
        <taxon>Thermomicrobiota</taxon>
        <taxon>Thermomicrobia</taxon>
        <taxon>Sphaerobacterales</taxon>
        <taxon>Sphaerobacterineae</taxon>
        <taxon>Sphaerobacteraceae</taxon>
        <taxon>Sphaerobacter</taxon>
    </lineage>
</organism>
<protein>
    <recommendedName>
        <fullName evidence="2">proline dehydrogenase</fullName>
        <ecNumber evidence="2">1.5.5.2</ecNumber>
    </recommendedName>
</protein>
<dbReference type="OrthoDB" id="9773461at2"/>
<keyword evidence="6" id="KW-0560">Oxidoreductase</keyword>
<dbReference type="RefSeq" id="WP_012873083.1">
    <property type="nucleotide sequence ID" value="NC_013524.1"/>
</dbReference>
<dbReference type="KEGG" id="sti:Sthe_2631"/>
<dbReference type="InterPro" id="IPR015659">
    <property type="entry name" value="Proline_oxidase"/>
</dbReference>
<dbReference type="EC" id="1.5.5.2" evidence="2"/>
<evidence type="ECO:0000256" key="5">
    <source>
        <dbReference type="ARBA" id="ARBA00022827"/>
    </source>
</evidence>
<evidence type="ECO:0000256" key="10">
    <source>
        <dbReference type="PIRSR" id="PIRSR000196-2"/>
    </source>
</evidence>
<keyword evidence="5 10" id="KW-0274">FAD</keyword>
<name>D1C8A2_SPHTD</name>
<dbReference type="PANTHER" id="PTHR13914">
    <property type="entry name" value="PROLINE OXIDASE"/>
    <property type="match status" value="1"/>
</dbReference>
<dbReference type="InParanoid" id="D1C8A2"/>
<feature type="domain" description="Proline dehydrogenase" evidence="11">
    <location>
        <begin position="45"/>
        <end position="299"/>
    </location>
</feature>
<dbReference type="InterPro" id="IPR002872">
    <property type="entry name" value="Proline_DH_dom"/>
</dbReference>
<dbReference type="AlphaFoldDB" id="D1C8A2"/>
<feature type="binding site" evidence="10">
    <location>
        <position position="133"/>
    </location>
    <ligand>
        <name>FAD</name>
        <dbReference type="ChEBI" id="CHEBI:57692"/>
    </ligand>
</feature>
<evidence type="ECO:0000256" key="1">
    <source>
        <dbReference type="ARBA" id="ARBA00004739"/>
    </source>
</evidence>
<evidence type="ECO:0000256" key="6">
    <source>
        <dbReference type="ARBA" id="ARBA00023002"/>
    </source>
</evidence>
<keyword evidence="3" id="KW-0285">Flavoprotein</keyword>
<dbReference type="Gene3D" id="3.20.20.220">
    <property type="match status" value="1"/>
</dbReference>
<dbReference type="Pfam" id="PF01619">
    <property type="entry name" value="Pro_dh"/>
    <property type="match status" value="1"/>
</dbReference>
<proteinExistence type="predicted"/>
<dbReference type="PANTHER" id="PTHR13914:SF0">
    <property type="entry name" value="PROLINE DEHYDROGENASE 1, MITOCHONDRIAL"/>
    <property type="match status" value="1"/>
</dbReference>
<evidence type="ECO:0000256" key="3">
    <source>
        <dbReference type="ARBA" id="ARBA00022630"/>
    </source>
</evidence>
<evidence type="ECO:0000259" key="11">
    <source>
        <dbReference type="Pfam" id="PF01619"/>
    </source>
</evidence>
<sequence>MPVFRSGMLALAGNERIQRVVTRNGFSKGFARRFVPGETLDEALAVTRDLNQNGLTVTLDLLGENVTSENEARAAADAYCQILDQIAETGVNSNISIKLTMLGLDISDELARSNTAKVLERAKAHNNFVRIDMEGSPYTQRTLDIAYDLHEQFPGTVGIVLQSYLYRTDRDIRDAIAAGIRVRLVKGAYAESDMVAYPSKKEVDAAYRRHMEMLLAEGNYPALATQDEAMINAAIAYAARNKISPDRFEFQMLYGIRRDLQLRLARQGYNMRVYVPYGTQWYPYYMRRLAERPANVFFVLRNLLKR</sequence>
<evidence type="ECO:0000313" key="12">
    <source>
        <dbReference type="EMBL" id="ACZ40045.1"/>
    </source>
</evidence>
<keyword evidence="7" id="KW-0642">Proline metabolism</keyword>
<reference evidence="13" key="1">
    <citation type="submission" date="2009-11" db="EMBL/GenBank/DDBJ databases">
        <title>The complete chromosome 2 of Sphaerobacter thermophilus DSM 20745.</title>
        <authorList>
            <person name="Lucas S."/>
            <person name="Copeland A."/>
            <person name="Lapidus A."/>
            <person name="Glavina del Rio T."/>
            <person name="Dalin E."/>
            <person name="Tice H."/>
            <person name="Bruce D."/>
            <person name="Goodwin L."/>
            <person name="Pitluck S."/>
            <person name="Kyrpides N."/>
            <person name="Mavromatis K."/>
            <person name="Ivanova N."/>
            <person name="Mikhailova N."/>
            <person name="LaButti K.M."/>
            <person name="Clum A."/>
            <person name="Sun H.I."/>
            <person name="Brettin T."/>
            <person name="Detter J.C."/>
            <person name="Han C."/>
            <person name="Larimer F."/>
            <person name="Land M."/>
            <person name="Hauser L."/>
            <person name="Markowitz V."/>
            <person name="Cheng J.F."/>
            <person name="Hugenholtz P."/>
            <person name="Woyke T."/>
            <person name="Wu D."/>
            <person name="Steenblock K."/>
            <person name="Schneider S."/>
            <person name="Pukall R."/>
            <person name="Goeker M."/>
            <person name="Klenk H.P."/>
            <person name="Eisen J.A."/>
        </authorList>
    </citation>
    <scope>NUCLEOTIDE SEQUENCE [LARGE SCALE GENOMIC DNA]</scope>
    <source>
        <strain evidence="13">ATCC 49802 / DSM 20745 / S 6022</strain>
    </source>
</reference>
<keyword evidence="13" id="KW-1185">Reference proteome</keyword>
<keyword evidence="4 10" id="KW-0547">Nucleotide-binding</keyword>
<feature type="binding site" evidence="10">
    <location>
        <position position="162"/>
    </location>
    <ligand>
        <name>FAD</name>
        <dbReference type="ChEBI" id="CHEBI:57692"/>
    </ligand>
</feature>
<dbReference type="InterPro" id="IPR029041">
    <property type="entry name" value="FAD-linked_oxidoreductase-like"/>
</dbReference>
<dbReference type="SUPFAM" id="SSF51730">
    <property type="entry name" value="FAD-linked oxidoreductase"/>
    <property type="match status" value="1"/>
</dbReference>
<evidence type="ECO:0000256" key="9">
    <source>
        <dbReference type="PIRSR" id="PIRSR000196-1"/>
    </source>
</evidence>
<comment type="cofactor">
    <cofactor evidence="10">
        <name>FAD</name>
        <dbReference type="ChEBI" id="CHEBI:57692"/>
    </cofactor>
    <text evidence="10">Binds 1 FAD per subunit.</text>
</comment>
<dbReference type="InterPro" id="IPR008219">
    <property type="entry name" value="PRODH_bac_arc"/>
</dbReference>
<dbReference type="eggNOG" id="COG0506">
    <property type="taxonomic scope" value="Bacteria"/>
</dbReference>
<evidence type="ECO:0000313" key="13">
    <source>
        <dbReference type="Proteomes" id="UP000002027"/>
    </source>
</evidence>
<dbReference type="HOGENOM" id="CLU_061158_0_0_0"/>
<dbReference type="UniPathway" id="UPA00261">
    <property type="reaction ID" value="UER00373"/>
</dbReference>
<dbReference type="GO" id="GO:0004657">
    <property type="term" value="F:proline dehydrogenase activity"/>
    <property type="evidence" value="ECO:0007669"/>
    <property type="project" value="UniProtKB-EC"/>
</dbReference>
<dbReference type="Proteomes" id="UP000002027">
    <property type="component" value="Chromosome 2"/>
</dbReference>
<feature type="binding site" evidence="10">
    <location>
        <begin position="186"/>
        <end position="188"/>
    </location>
    <ligand>
        <name>FAD</name>
        <dbReference type="ChEBI" id="CHEBI:57692"/>
    </ligand>
</feature>
<feature type="binding site" evidence="9">
    <location>
        <position position="98"/>
    </location>
    <ligand>
        <name>substrate</name>
    </ligand>
</feature>
<dbReference type="GO" id="GO:0010133">
    <property type="term" value="P:L-proline catabolic process to L-glutamate"/>
    <property type="evidence" value="ECO:0007669"/>
    <property type="project" value="UniProtKB-UniPathway"/>
</dbReference>